<protein>
    <submittedName>
        <fullName evidence="3">Polyprotein</fullName>
    </submittedName>
</protein>
<comment type="caution">
    <text evidence="3">The sequence shown here is derived from an EMBL/GenBank/DDBJ whole genome shotgun (WGS) entry which is preliminary data.</text>
</comment>
<feature type="compositionally biased region" description="Polar residues" evidence="2">
    <location>
        <begin position="212"/>
        <end position="221"/>
    </location>
</feature>
<name>A0AAV4J6B8_9GAST</name>
<dbReference type="Proteomes" id="UP000762676">
    <property type="component" value="Unassembled WGS sequence"/>
</dbReference>
<proteinExistence type="predicted"/>
<gene>
    <name evidence="3" type="ORF">ElyMa_006844900</name>
</gene>
<dbReference type="PANTHER" id="PTHR33198:SF19">
    <property type="entry name" value="CCHC-TYPE DOMAIN-CONTAINING PROTEIN"/>
    <property type="match status" value="1"/>
</dbReference>
<feature type="coiled-coil region" evidence="1">
    <location>
        <begin position="9"/>
        <end position="58"/>
    </location>
</feature>
<feature type="compositionally biased region" description="Basic residues" evidence="2">
    <location>
        <begin position="222"/>
        <end position="236"/>
    </location>
</feature>
<keyword evidence="4" id="KW-1185">Reference proteome</keyword>
<dbReference type="EMBL" id="BMAT01013690">
    <property type="protein sequence ID" value="GFS18344.1"/>
    <property type="molecule type" value="Genomic_DNA"/>
</dbReference>
<accession>A0AAV4J6B8</accession>
<organism evidence="3 4">
    <name type="scientific">Elysia marginata</name>
    <dbReference type="NCBI Taxonomy" id="1093978"/>
    <lineage>
        <taxon>Eukaryota</taxon>
        <taxon>Metazoa</taxon>
        <taxon>Spiralia</taxon>
        <taxon>Lophotrochozoa</taxon>
        <taxon>Mollusca</taxon>
        <taxon>Gastropoda</taxon>
        <taxon>Heterobranchia</taxon>
        <taxon>Euthyneura</taxon>
        <taxon>Panpulmonata</taxon>
        <taxon>Sacoglossa</taxon>
        <taxon>Placobranchoidea</taxon>
        <taxon>Plakobranchidae</taxon>
        <taxon>Elysia</taxon>
    </lineage>
</organism>
<reference evidence="3 4" key="1">
    <citation type="journal article" date="2021" name="Elife">
        <title>Chloroplast acquisition without the gene transfer in kleptoplastic sea slugs, Plakobranchus ocellatus.</title>
        <authorList>
            <person name="Maeda T."/>
            <person name="Takahashi S."/>
            <person name="Yoshida T."/>
            <person name="Shimamura S."/>
            <person name="Takaki Y."/>
            <person name="Nagai Y."/>
            <person name="Toyoda A."/>
            <person name="Suzuki Y."/>
            <person name="Arimoto A."/>
            <person name="Ishii H."/>
            <person name="Satoh N."/>
            <person name="Nishiyama T."/>
            <person name="Hasebe M."/>
            <person name="Maruyama T."/>
            <person name="Minagawa J."/>
            <person name="Obokata J."/>
            <person name="Shigenobu S."/>
        </authorList>
    </citation>
    <scope>NUCLEOTIDE SEQUENCE [LARGE SCALE GENOMIC DNA]</scope>
</reference>
<dbReference type="PANTHER" id="PTHR33198">
    <property type="entry name" value="ANK_REP_REGION DOMAIN-CONTAINING PROTEIN-RELATED"/>
    <property type="match status" value="1"/>
</dbReference>
<keyword evidence="1" id="KW-0175">Coiled coil</keyword>
<evidence type="ECO:0000313" key="4">
    <source>
        <dbReference type="Proteomes" id="UP000762676"/>
    </source>
</evidence>
<sequence length="267" mass="30381">MACWRCLRNDKHLSEKENIKKAIHELRKNIQEEFEGTTAELEKQIDNFSLQVHQKKKEQEKKRAVLLTVIGPTQFRLLKDLTAPESPATKTYDELCQALKSHHAPTPPKYLCRAKFDQRTRQPNESISSFIAALRHLSEHCEFGSTLNERLCEKFVTGVNHVEIQRKLILETNLTLDKAIQIATSQLQSSEAARALVPPAVNALHDKASKPPWNQRQNQKTGNHHHPSTRPGKLGHRCNGPHSAQQCKFKKVTTATKWGTLPKPAYL</sequence>
<feature type="region of interest" description="Disordered" evidence="2">
    <location>
        <begin position="205"/>
        <end position="245"/>
    </location>
</feature>
<evidence type="ECO:0000256" key="2">
    <source>
        <dbReference type="SAM" id="MobiDB-lite"/>
    </source>
</evidence>
<evidence type="ECO:0000256" key="1">
    <source>
        <dbReference type="SAM" id="Coils"/>
    </source>
</evidence>
<evidence type="ECO:0000313" key="3">
    <source>
        <dbReference type="EMBL" id="GFS18344.1"/>
    </source>
</evidence>
<dbReference type="AlphaFoldDB" id="A0AAV4J6B8"/>